<accession>A0A2W2CLZ6</accession>
<sequence>MEPPALRVDPAQGDPTAQALREAAQRRDWHTIRDLLTAIEDPDDHAFSVMAVADVPGVQDWIGEWVDAEPRSTLPLLVRGSHAVFWAWEARTGARAENVSQDQFKEFWRRLRFAENNLDEVVERDAEDTTARTFLVISARGRQVDAAEADRRFADVVARHPHHRIAHEQMLQYRCRKWFGSHEQMFEFARETVAKAPAGSLLGNLIVAAHIERWLDLPSDESVGFLEDEAVRAEFNAAADLSVRHPAYRKRPGWPSAHNTFAMGFCLADDLPSAAEQFEVIGDQVTEWPWQYINSDDPVQQFTAWREDARAAVS</sequence>
<dbReference type="OrthoDB" id="7171245at2"/>
<dbReference type="Proteomes" id="UP000248627">
    <property type="component" value="Unassembled WGS sequence"/>
</dbReference>
<organism evidence="1 2">
    <name type="scientific">Micromonospora endophytica</name>
    <dbReference type="NCBI Taxonomy" id="515350"/>
    <lineage>
        <taxon>Bacteria</taxon>
        <taxon>Bacillati</taxon>
        <taxon>Actinomycetota</taxon>
        <taxon>Actinomycetes</taxon>
        <taxon>Micromonosporales</taxon>
        <taxon>Micromonosporaceae</taxon>
        <taxon>Micromonospora</taxon>
    </lineage>
</organism>
<reference evidence="1 2" key="1">
    <citation type="submission" date="2018-01" db="EMBL/GenBank/DDBJ databases">
        <title>Draft genome sequence of Jishengella endophytica.</title>
        <authorList>
            <person name="Sahin N."/>
            <person name="Ay H."/>
            <person name="Saygin H."/>
        </authorList>
    </citation>
    <scope>NUCLEOTIDE SEQUENCE [LARGE SCALE GENOMIC DNA]</scope>
    <source>
        <strain evidence="1 2">DSM 45430</strain>
    </source>
</reference>
<keyword evidence="2" id="KW-1185">Reference proteome</keyword>
<proteinExistence type="predicted"/>
<name>A0A2W2CLZ6_9ACTN</name>
<comment type="caution">
    <text evidence="1">The sequence shown here is derived from an EMBL/GenBank/DDBJ whole genome shotgun (WGS) entry which is preliminary data.</text>
</comment>
<evidence type="ECO:0000313" key="2">
    <source>
        <dbReference type="Proteomes" id="UP000248627"/>
    </source>
</evidence>
<dbReference type="AlphaFoldDB" id="A0A2W2CLZ6"/>
<dbReference type="EMBL" id="POTX01000111">
    <property type="protein sequence ID" value="PZF94094.1"/>
    <property type="molecule type" value="Genomic_DNA"/>
</dbReference>
<dbReference type="RefSeq" id="WP_111244277.1">
    <property type="nucleotide sequence ID" value="NZ_AP023358.1"/>
</dbReference>
<gene>
    <name evidence="1" type="ORF">C1I93_16995</name>
</gene>
<evidence type="ECO:0000313" key="1">
    <source>
        <dbReference type="EMBL" id="PZF94094.1"/>
    </source>
</evidence>
<protein>
    <submittedName>
        <fullName evidence="1">DUF4034 domain-containing protein</fullName>
    </submittedName>
</protein>